<dbReference type="Gene3D" id="4.10.860.120">
    <property type="entry name" value="RNA polymerase II, clamp domain"/>
    <property type="match status" value="1"/>
</dbReference>
<dbReference type="FunFam" id="4.10.860.120:FF:000006">
    <property type="entry name" value="DNA-directed RNA polymerase subunit"/>
    <property type="match status" value="1"/>
</dbReference>
<dbReference type="STRING" id="344612.A1CP71"/>
<feature type="compositionally biased region" description="Polar residues" evidence="13">
    <location>
        <begin position="1449"/>
        <end position="1458"/>
    </location>
</feature>
<dbReference type="SMART" id="SM00663">
    <property type="entry name" value="RPOLA_N"/>
    <property type="match status" value="1"/>
</dbReference>
<dbReference type="Gene3D" id="1.10.274.100">
    <property type="entry name" value="RNA polymerase Rpb1, domain 3"/>
    <property type="match status" value="1"/>
</dbReference>
<dbReference type="OrthoDB" id="270392at2759"/>
<dbReference type="FunFam" id="3.30.1490.180:FF:000003">
    <property type="entry name" value="DNA-directed RNA polymerase subunit"/>
    <property type="match status" value="1"/>
</dbReference>
<comment type="subcellular location">
    <subcellularLocation>
        <location evidence="1">Nucleus</location>
    </subcellularLocation>
</comment>
<dbReference type="PANTHER" id="PTHR19376">
    <property type="entry name" value="DNA-DIRECTED RNA POLYMERASE"/>
    <property type="match status" value="1"/>
</dbReference>
<keyword evidence="4 12" id="KW-0808">Transferase</keyword>
<dbReference type="FunFam" id="1.10.274.100:FF:000006">
    <property type="entry name" value="DNA-directed RNA polymerase subunit"/>
    <property type="match status" value="1"/>
</dbReference>
<evidence type="ECO:0000256" key="4">
    <source>
        <dbReference type="ARBA" id="ARBA00022679"/>
    </source>
</evidence>
<dbReference type="InterPro" id="IPR015699">
    <property type="entry name" value="DNA-dir_RNA_pol1_lsu_N"/>
</dbReference>
<dbReference type="SUPFAM" id="SSF64484">
    <property type="entry name" value="beta and beta-prime subunits of DNA dependent RNA-polymerase"/>
    <property type="match status" value="1"/>
</dbReference>
<keyword evidence="7" id="KW-0862">Zinc</keyword>
<comment type="similarity">
    <text evidence="2 12">Belongs to the RNA polymerase beta' chain family.</text>
</comment>
<dbReference type="FunFam" id="1.10.132.30:FF:000005">
    <property type="entry name" value="DNA-directed RNA polymerase subunit"/>
    <property type="match status" value="1"/>
</dbReference>
<keyword evidence="5 12" id="KW-0548">Nucleotidyltransferase</keyword>
<dbReference type="EMBL" id="DS027059">
    <property type="protein sequence ID" value="EAW07442.1"/>
    <property type="molecule type" value="Genomic_DNA"/>
</dbReference>
<feature type="domain" description="RNA polymerase N-terminal" evidence="14">
    <location>
        <begin position="417"/>
        <end position="743"/>
    </location>
</feature>
<gene>
    <name evidence="15" type="ORF">ACLA_021560</name>
</gene>
<feature type="compositionally biased region" description="Acidic residues" evidence="13">
    <location>
        <begin position="1432"/>
        <end position="1442"/>
    </location>
</feature>
<dbReference type="GeneID" id="4701089"/>
<dbReference type="Proteomes" id="UP000006701">
    <property type="component" value="Unassembled WGS sequence"/>
</dbReference>
<dbReference type="KEGG" id="act:ACLA_021560"/>
<dbReference type="Gene3D" id="2.40.40.20">
    <property type="match status" value="1"/>
</dbReference>
<evidence type="ECO:0000313" key="16">
    <source>
        <dbReference type="Proteomes" id="UP000006701"/>
    </source>
</evidence>
<evidence type="ECO:0000256" key="1">
    <source>
        <dbReference type="ARBA" id="ARBA00004123"/>
    </source>
</evidence>
<evidence type="ECO:0000256" key="10">
    <source>
        <dbReference type="ARBA" id="ARBA00023242"/>
    </source>
</evidence>
<dbReference type="GO" id="GO:0006351">
    <property type="term" value="P:DNA-templated transcription"/>
    <property type="evidence" value="ECO:0007669"/>
    <property type="project" value="InterPro"/>
</dbReference>
<evidence type="ECO:0000256" key="12">
    <source>
        <dbReference type="RuleBase" id="RU004279"/>
    </source>
</evidence>
<dbReference type="Pfam" id="PF05000">
    <property type="entry name" value="RNA_pol_Rpb1_4"/>
    <property type="match status" value="1"/>
</dbReference>
<dbReference type="Gene3D" id="1.10.357.120">
    <property type="match status" value="1"/>
</dbReference>
<keyword evidence="6" id="KW-0479">Metal-binding</keyword>
<name>A1CP71_ASPCL</name>
<dbReference type="FunFam" id="2.40.40.20:FF:000019">
    <property type="entry name" value="DNA-directed RNA polymerase II subunit RPB1"/>
    <property type="match status" value="1"/>
</dbReference>
<evidence type="ECO:0000256" key="6">
    <source>
        <dbReference type="ARBA" id="ARBA00022723"/>
    </source>
</evidence>
<evidence type="ECO:0000256" key="7">
    <source>
        <dbReference type="ARBA" id="ARBA00022833"/>
    </source>
</evidence>
<dbReference type="GO" id="GO:0003677">
    <property type="term" value="F:DNA binding"/>
    <property type="evidence" value="ECO:0007669"/>
    <property type="project" value="InterPro"/>
</dbReference>
<dbReference type="eggNOG" id="KOG0262">
    <property type="taxonomic scope" value="Eukaryota"/>
</dbReference>
<keyword evidence="16" id="KW-1185">Reference proteome</keyword>
<dbReference type="Pfam" id="PF04983">
    <property type="entry name" value="RNA_pol_Rpb1_3"/>
    <property type="match status" value="1"/>
</dbReference>
<protein>
    <recommendedName>
        <fullName evidence="12">DNA-directed RNA polymerase subunit</fullName>
        <ecNumber evidence="12">2.7.7.6</ecNumber>
    </recommendedName>
</protein>
<feature type="compositionally biased region" description="Acidic residues" evidence="13">
    <location>
        <begin position="1461"/>
        <end position="1485"/>
    </location>
</feature>
<dbReference type="Gene3D" id="1.10.132.30">
    <property type="match status" value="1"/>
</dbReference>
<evidence type="ECO:0000256" key="8">
    <source>
        <dbReference type="ARBA" id="ARBA00022842"/>
    </source>
</evidence>
<evidence type="ECO:0000256" key="2">
    <source>
        <dbReference type="ARBA" id="ARBA00006460"/>
    </source>
</evidence>
<feature type="compositionally biased region" description="Acidic residues" evidence="13">
    <location>
        <begin position="209"/>
        <end position="218"/>
    </location>
</feature>
<dbReference type="InterPro" id="IPR007083">
    <property type="entry name" value="RNA_pol_Rpb1_4"/>
</dbReference>
<dbReference type="Pfam" id="PF04998">
    <property type="entry name" value="RNA_pol_Rpb1_5"/>
    <property type="match status" value="1"/>
</dbReference>
<dbReference type="Gene3D" id="3.30.1490.180">
    <property type="entry name" value="RNA polymerase ii"/>
    <property type="match status" value="1"/>
</dbReference>
<dbReference type="EC" id="2.7.7.6" evidence="12"/>
<feature type="compositionally biased region" description="Acidic residues" evidence="13">
    <location>
        <begin position="1494"/>
        <end position="1506"/>
    </location>
</feature>
<dbReference type="GO" id="GO:0005736">
    <property type="term" value="C:RNA polymerase I complex"/>
    <property type="evidence" value="ECO:0007669"/>
    <property type="project" value="TreeGrafter"/>
</dbReference>
<keyword evidence="8" id="KW-0460">Magnesium</keyword>
<keyword evidence="3 12" id="KW-0240">DNA-directed RNA polymerase</keyword>
<dbReference type="InterPro" id="IPR007081">
    <property type="entry name" value="RNA_pol_Rpb1_5"/>
</dbReference>
<evidence type="ECO:0000256" key="13">
    <source>
        <dbReference type="SAM" id="MobiDB-lite"/>
    </source>
</evidence>
<feature type="region of interest" description="Disordered" evidence="13">
    <location>
        <begin position="1399"/>
        <end position="1517"/>
    </location>
</feature>
<dbReference type="InterPro" id="IPR042102">
    <property type="entry name" value="RNA_pol_Rpb1_3_sf"/>
</dbReference>
<dbReference type="InterPro" id="IPR044893">
    <property type="entry name" value="RNA_pol_Rpb1_clamp_domain"/>
</dbReference>
<feature type="compositionally biased region" description="Basic and acidic residues" evidence="13">
    <location>
        <begin position="1421"/>
        <end position="1431"/>
    </location>
</feature>
<evidence type="ECO:0000256" key="9">
    <source>
        <dbReference type="ARBA" id="ARBA00023163"/>
    </source>
</evidence>
<dbReference type="InterPro" id="IPR047107">
    <property type="entry name" value="DNA-dir_RNA_pol1_lsu_C"/>
</dbReference>
<dbReference type="PANTHER" id="PTHR19376:SF11">
    <property type="entry name" value="DNA-DIRECTED RNA POLYMERASE I SUBUNIT RPA1"/>
    <property type="match status" value="1"/>
</dbReference>
<dbReference type="InterPro" id="IPR045867">
    <property type="entry name" value="DNA-dir_RpoC_beta_prime"/>
</dbReference>
<proteinExistence type="inferred from homology"/>
<dbReference type="HOGENOM" id="CLU_000487_2_4_1"/>
<keyword evidence="10" id="KW-0539">Nucleus</keyword>
<dbReference type="InterPro" id="IPR007066">
    <property type="entry name" value="RNA_pol_Rpb1_3"/>
</dbReference>
<evidence type="ECO:0000256" key="11">
    <source>
        <dbReference type="ARBA" id="ARBA00048552"/>
    </source>
</evidence>
<dbReference type="InterPro" id="IPR006592">
    <property type="entry name" value="RNA_pol_N"/>
</dbReference>
<dbReference type="RefSeq" id="XP_001268868.1">
    <property type="nucleotide sequence ID" value="XM_001268867.1"/>
</dbReference>
<dbReference type="InterPro" id="IPR000722">
    <property type="entry name" value="RNA_pol_asu"/>
</dbReference>
<dbReference type="VEuPathDB" id="FungiDB:ACLA_021560"/>
<dbReference type="GO" id="GO:0003899">
    <property type="term" value="F:DNA-directed RNA polymerase activity"/>
    <property type="evidence" value="ECO:0007669"/>
    <property type="project" value="UniProtKB-EC"/>
</dbReference>
<reference evidence="15 16" key="1">
    <citation type="journal article" date="2008" name="PLoS Genet.">
        <title>Genomic islands in the pathogenic filamentous fungus Aspergillus fumigatus.</title>
        <authorList>
            <person name="Fedorova N.D."/>
            <person name="Khaldi N."/>
            <person name="Joardar V.S."/>
            <person name="Maiti R."/>
            <person name="Amedeo P."/>
            <person name="Anderson M.J."/>
            <person name="Crabtree J."/>
            <person name="Silva J.C."/>
            <person name="Badger J.H."/>
            <person name="Albarraq A."/>
            <person name="Angiuoli S."/>
            <person name="Bussey H."/>
            <person name="Bowyer P."/>
            <person name="Cotty P.J."/>
            <person name="Dyer P.S."/>
            <person name="Egan A."/>
            <person name="Galens K."/>
            <person name="Fraser-Liggett C.M."/>
            <person name="Haas B.J."/>
            <person name="Inman J.M."/>
            <person name="Kent R."/>
            <person name="Lemieux S."/>
            <person name="Malavazi I."/>
            <person name="Orvis J."/>
            <person name="Roemer T."/>
            <person name="Ronning C.M."/>
            <person name="Sundaram J.P."/>
            <person name="Sutton G."/>
            <person name="Turner G."/>
            <person name="Venter J.C."/>
            <person name="White O.R."/>
            <person name="Whitty B.R."/>
            <person name="Youngman P."/>
            <person name="Wolfe K.H."/>
            <person name="Goldman G.H."/>
            <person name="Wortman J.R."/>
            <person name="Jiang B."/>
            <person name="Denning D.W."/>
            <person name="Nierman W.C."/>
        </authorList>
    </citation>
    <scope>NUCLEOTIDE SEQUENCE [LARGE SCALE GENOMIC DNA]</scope>
    <source>
        <strain evidence="16">ATCC 1007 / CBS 513.65 / DSM 816 / NCTC 3887 / NRRL 1</strain>
    </source>
</reference>
<evidence type="ECO:0000256" key="5">
    <source>
        <dbReference type="ARBA" id="ARBA00022695"/>
    </source>
</evidence>
<comment type="function">
    <text evidence="12">DNA-dependent RNA polymerase catalyzes the transcription of DNA into RNA using the four ribonucleoside triphosphates as substrates.</text>
</comment>
<feature type="compositionally biased region" description="Basic and acidic residues" evidence="13">
    <location>
        <begin position="1507"/>
        <end position="1517"/>
    </location>
</feature>
<organism evidence="15 16">
    <name type="scientific">Aspergillus clavatus (strain ATCC 1007 / CBS 513.65 / DSM 816 / NCTC 3887 / NRRL 1 / QM 1276 / 107)</name>
    <dbReference type="NCBI Taxonomy" id="344612"/>
    <lineage>
        <taxon>Eukaryota</taxon>
        <taxon>Fungi</taxon>
        <taxon>Dikarya</taxon>
        <taxon>Ascomycota</taxon>
        <taxon>Pezizomycotina</taxon>
        <taxon>Eurotiomycetes</taxon>
        <taxon>Eurotiomycetidae</taxon>
        <taxon>Eurotiales</taxon>
        <taxon>Aspergillaceae</taxon>
        <taxon>Aspergillus</taxon>
        <taxon>Aspergillus subgen. Fumigati</taxon>
    </lineage>
</organism>
<dbReference type="InterPro" id="IPR038120">
    <property type="entry name" value="Rpb1_funnel_sf"/>
</dbReference>
<dbReference type="OMA" id="NREDYQQ"/>
<accession>A1CP71</accession>
<keyword evidence="9 12" id="KW-0804">Transcription</keyword>
<dbReference type="CDD" id="cd02735">
    <property type="entry name" value="RNAP_I_Rpa1_C"/>
    <property type="match status" value="1"/>
</dbReference>
<evidence type="ECO:0000256" key="3">
    <source>
        <dbReference type="ARBA" id="ARBA00022478"/>
    </source>
</evidence>
<feature type="region of interest" description="Disordered" evidence="13">
    <location>
        <begin position="194"/>
        <end position="218"/>
    </location>
</feature>
<evidence type="ECO:0000313" key="15">
    <source>
        <dbReference type="EMBL" id="EAW07442.1"/>
    </source>
</evidence>
<dbReference type="GO" id="GO:0046872">
    <property type="term" value="F:metal ion binding"/>
    <property type="evidence" value="ECO:0007669"/>
    <property type="project" value="UniProtKB-KW"/>
</dbReference>
<dbReference type="CDD" id="cd01435">
    <property type="entry name" value="RNAP_I_RPA1_N"/>
    <property type="match status" value="1"/>
</dbReference>
<dbReference type="Gene3D" id="3.30.70.2850">
    <property type="match status" value="2"/>
</dbReference>
<dbReference type="Pfam" id="PF00623">
    <property type="entry name" value="RNA_pol_Rpb1_2"/>
    <property type="match status" value="1"/>
</dbReference>
<dbReference type="Pfam" id="PF04997">
    <property type="entry name" value="RNA_pol_Rpb1_1"/>
    <property type="match status" value="1"/>
</dbReference>
<dbReference type="Gene3D" id="1.10.150.390">
    <property type="match status" value="1"/>
</dbReference>
<comment type="catalytic activity">
    <reaction evidence="11 12">
        <text>RNA(n) + a ribonucleoside 5'-triphosphate = RNA(n+1) + diphosphate</text>
        <dbReference type="Rhea" id="RHEA:21248"/>
        <dbReference type="Rhea" id="RHEA-COMP:14527"/>
        <dbReference type="Rhea" id="RHEA-COMP:17342"/>
        <dbReference type="ChEBI" id="CHEBI:33019"/>
        <dbReference type="ChEBI" id="CHEBI:61557"/>
        <dbReference type="ChEBI" id="CHEBI:140395"/>
        <dbReference type="EC" id="2.7.7.6"/>
    </reaction>
</comment>
<sequence>MNIRAVAHGRKSSWGQLFRSIKTDQTRLLISPGQQPKNSHCLRFLSLKELQGIMATFARPVASSIAGIDFGVYSDEDIKGISVKRIHNTPTLDSFNNPVPGGLYDPALGAWGDHVCATCRQNAWSCTGHPGHIELPVHVYNVTFFDQLFRLLRAQCVYCHRFQMPRVQVNAYVCKLRLLQYGLVDEVGVIESMGTGSGSKKKAAKDADDSGSEDEDDEDLVARRNAYVKKVIREAHAAGRLNDILSGAKNPMATEQRRDLVKQFFKDLVAIKKCSSCSGISPAYRRDRSSKIFRKPLPEKSRLAMVQAGFQAPNSLILLQQAKKLNMKEKEAMANGVSDSASATSETHGAEEEVARGNAVVAMAENKDQADGDGGQYMPSPEVHAAIILLFEKEKDILNLIYNSRPLPKKESQVSANMFFIKNILVPPNKYRPAAPQGPGEIMEAQQNTPLTQILKNCDIINQISKERQNAGADSVTRMRDYRDLLHAIVQLQDTVNSLIDSERGASGASAGQAANGIKQILEKKEGLFRKNMMGKRVNFAARSVISPDPNIETNEIGVPLVFAKKLTYPEPVTNHNFWEMKQAVINGPDKYPGATAIENELGQVTNLKFKSLDERTALANQLLAPSNWRMKGSRNKKVYRHLTTGDVVLMNRQPTLHKPSIMGHKARVLANERVIRMHYANCNTYNADFDGDEMNMHFPQNELARAEAMMLADADHQYLVATSGKPLRGLIQDHISMGTWFTCRDTFFNEEDYYELLYSCLRPENSHTITERIQLVEPTVLKPTRLWTGKQVITTILKNIMPPGRAGLNLKSKSSTPGDRWGEGNEEGSVIFKDGEMLCGILDKKQIGPTAGGLVDAIHEIYGHTIAGRLISILGRLLTRYLNMRAFTCGIDDLRLTKEGDQVRKQIISQAASAGRDVALKYVTLDQTTVPDQDTELRRRLEDVLRDDDKQSGLDSVSNAQMAKLSTEITKACLPKGLAKPFPWNQMQSMTISGAKGSGVNANLISCNLGQQVLEGRRVPVMISGKTLPSFRAFDTHPMAGGFVCGRFLTGIKPQEYYFHAMAGREGLIDTAVKTSRSGYLQRCLIKGMEGLRAEYDTSVRESSDGSIIQFLYGEDGLDITKQVHLKDFDFLTSNYVSIMSSVNLTSDFHSLEKEEVTNWHKDAMKKVRKSGKVDAMDPVLSRYHPGGNLGSTSEAFSQALKKYEDINPDKLLRDKKKQIDGLISKKAFNTLMNMKYLKSVVDPGEAVGIVAGQSIGEPSTQMTLNTFHLAGHSAKNVTLGIPRLREIVMTASAHIMTPTMTLILNEELSKEDSERFAKAISKLSIAEVVDKVQVKERISSTGSRSKVYDIDITFFPVEEYTKEYAITTKDVQSTLQNKFIPKLVKLTRGELKKRNDEKTLKSFSTAQPDIGVSVGVVDEGPRGPDREAEPMEDDVEDDEDDAKRARSGQNRSNQVSYEGPEDEEVAMVREQDDEEEDEDEEEQTGNRHESSDVEMEDASDDEAEDHTKDTKLREEDIKGKYGEVTQFKFNPKKGTTCTVQLQYDISTPKLLLLPLVEEAARSAVIQSIPGLGNCTYVEANPLKGEPAHVITEGVNLLAMRDYQDIIKPHSLYTNSIHHMLTLYGVEAARASIVREMSDVFEGHSISVDNRHLNLIGDVMTQSGGFRAFNRNGLVKDSSSPLAKMSFETTVGFLKDAVIERDFDNLKSPSSRIVVGRAGMVGTGAFDVLAPVA</sequence>
<dbReference type="InterPro" id="IPR007080">
    <property type="entry name" value="RNA_pol_Rpb1_1"/>
</dbReference>
<evidence type="ECO:0000259" key="14">
    <source>
        <dbReference type="SMART" id="SM00663"/>
    </source>
</evidence>